<name>A0AAE1H904_9NEOP</name>
<dbReference type="GO" id="GO:0003968">
    <property type="term" value="F:RNA-directed RNA polymerase activity"/>
    <property type="evidence" value="ECO:0007669"/>
    <property type="project" value="UniProtKB-KW"/>
</dbReference>
<protein>
    <submittedName>
        <fullName evidence="2">RNA-directed RNA polymerase L</fullName>
    </submittedName>
</protein>
<dbReference type="EMBL" id="JAHWGI010000238">
    <property type="protein sequence ID" value="KAK3911143.1"/>
    <property type="molecule type" value="Genomic_DNA"/>
</dbReference>
<keyword evidence="2" id="KW-0808">Transferase</keyword>
<dbReference type="EMBL" id="JAHWGI010000547">
    <property type="protein sequence ID" value="KAK3916598.1"/>
    <property type="molecule type" value="Genomic_DNA"/>
</dbReference>
<sequence>MLRVGYLAGTTGWPSGLRQQTSDQRFAGSNPAPDILQQCYLFGVRIAKWVKASVSGLAPVLKQSRVYLVCGFESHPDIMHGFLKTRAVAARQGWGVLIGC</sequence>
<dbReference type="Proteomes" id="UP001219518">
    <property type="component" value="Unassembled WGS sequence"/>
</dbReference>
<reference evidence="2" key="1">
    <citation type="submission" date="2021-07" db="EMBL/GenBank/DDBJ databases">
        <authorList>
            <person name="Catto M.A."/>
            <person name="Jacobson A."/>
            <person name="Kennedy G."/>
            <person name="Labadie P."/>
            <person name="Hunt B.G."/>
            <person name="Srinivasan R."/>
        </authorList>
    </citation>
    <scope>NUCLEOTIDE SEQUENCE</scope>
    <source>
        <strain evidence="2">PL_HMW_Pooled</strain>
        <tissue evidence="2">Head</tissue>
    </source>
</reference>
<keyword evidence="2" id="KW-0696">RNA-directed RNA polymerase</keyword>
<keyword evidence="2" id="KW-0548">Nucleotidyltransferase</keyword>
<organism evidence="2 3">
    <name type="scientific">Frankliniella fusca</name>
    <dbReference type="NCBI Taxonomy" id="407009"/>
    <lineage>
        <taxon>Eukaryota</taxon>
        <taxon>Metazoa</taxon>
        <taxon>Ecdysozoa</taxon>
        <taxon>Arthropoda</taxon>
        <taxon>Hexapoda</taxon>
        <taxon>Insecta</taxon>
        <taxon>Pterygota</taxon>
        <taxon>Neoptera</taxon>
        <taxon>Paraneoptera</taxon>
        <taxon>Thysanoptera</taxon>
        <taxon>Terebrantia</taxon>
        <taxon>Thripoidea</taxon>
        <taxon>Thripidae</taxon>
        <taxon>Frankliniella</taxon>
    </lineage>
</organism>
<evidence type="ECO:0000313" key="3">
    <source>
        <dbReference type="Proteomes" id="UP001219518"/>
    </source>
</evidence>
<evidence type="ECO:0000313" key="2">
    <source>
        <dbReference type="EMBL" id="KAK3916598.1"/>
    </source>
</evidence>
<dbReference type="AlphaFoldDB" id="A0AAE1H904"/>
<comment type="caution">
    <text evidence="2">The sequence shown here is derived from an EMBL/GenBank/DDBJ whole genome shotgun (WGS) entry which is preliminary data.</text>
</comment>
<accession>A0AAE1H904</accession>
<keyword evidence="3" id="KW-1185">Reference proteome</keyword>
<reference evidence="2" key="2">
    <citation type="journal article" date="2023" name="BMC Genomics">
        <title>Pest status, molecular evolution, and epigenetic factors derived from the genome assembly of Frankliniella fusca, a thysanopteran phytovirus vector.</title>
        <authorList>
            <person name="Catto M.A."/>
            <person name="Labadie P.E."/>
            <person name="Jacobson A.L."/>
            <person name="Kennedy G.G."/>
            <person name="Srinivasan R."/>
            <person name="Hunt B.G."/>
        </authorList>
    </citation>
    <scope>NUCLEOTIDE SEQUENCE</scope>
    <source>
        <strain evidence="2">PL_HMW_Pooled</strain>
    </source>
</reference>
<evidence type="ECO:0000313" key="1">
    <source>
        <dbReference type="EMBL" id="KAK3911143.1"/>
    </source>
</evidence>
<proteinExistence type="predicted"/>
<gene>
    <name evidence="1" type="ORF">KUF71_020845</name>
    <name evidence="2" type="ORF">KUF71_025712</name>
</gene>